<evidence type="ECO:0000256" key="1">
    <source>
        <dbReference type="SAM" id="Phobius"/>
    </source>
</evidence>
<gene>
    <name evidence="3" type="ORF">GIB67_009023</name>
</gene>
<sequence length="256" mass="29388">MLFGLENYARSVVETKAKEEARKVLIHMNERFSTLFSLDSDSMPRVWTGKEDIQAITKTVCAASLKLLYVFTALWLDEDADDIENILSVALLDTTSNAGCTDKSITRLTHWLQVVGMKPPPRRLNKRTGNWLPPPWAIFAILVLGFNEFMTLLRNLLYLDVVFMTFFLYKACWVQLDISCEFRKGALPGLLSLSMKFPPTLMNLLRKLADEELRPATTDPQRNLTFQSTVQETETKGLQQLILKKTYLSDQQFRKQ</sequence>
<keyword evidence="4" id="KW-1185">Reference proteome</keyword>
<evidence type="ECO:0000313" key="4">
    <source>
        <dbReference type="Proteomes" id="UP000541444"/>
    </source>
</evidence>
<comment type="caution">
    <text evidence="3">The sequence shown here is derived from an EMBL/GenBank/DDBJ whole genome shotgun (WGS) entry which is preliminary data.</text>
</comment>
<dbReference type="GO" id="GO:0005783">
    <property type="term" value="C:endoplasmic reticulum"/>
    <property type="evidence" value="ECO:0007669"/>
    <property type="project" value="TreeGrafter"/>
</dbReference>
<dbReference type="PANTHER" id="PTHR45923:SF2">
    <property type="entry name" value="PROTEIN SEY1"/>
    <property type="match status" value="1"/>
</dbReference>
<dbReference type="OrthoDB" id="1745347at2759"/>
<accession>A0A7J7LVW6</accession>
<dbReference type="GO" id="GO:0003924">
    <property type="term" value="F:GTPase activity"/>
    <property type="evidence" value="ECO:0007669"/>
    <property type="project" value="TreeGrafter"/>
</dbReference>
<keyword evidence="1" id="KW-0812">Transmembrane</keyword>
<protein>
    <recommendedName>
        <fullName evidence="2">Sey1/RHD3-like three-helix bundle domain-containing protein</fullName>
    </recommendedName>
</protein>
<organism evidence="3 4">
    <name type="scientific">Kingdonia uniflora</name>
    <dbReference type="NCBI Taxonomy" id="39325"/>
    <lineage>
        <taxon>Eukaryota</taxon>
        <taxon>Viridiplantae</taxon>
        <taxon>Streptophyta</taxon>
        <taxon>Embryophyta</taxon>
        <taxon>Tracheophyta</taxon>
        <taxon>Spermatophyta</taxon>
        <taxon>Magnoliopsida</taxon>
        <taxon>Ranunculales</taxon>
        <taxon>Circaeasteraceae</taxon>
        <taxon>Kingdonia</taxon>
    </lineage>
</organism>
<keyword evidence="1" id="KW-0472">Membrane</keyword>
<feature type="transmembrane region" description="Helical" evidence="1">
    <location>
        <begin position="131"/>
        <end position="150"/>
    </location>
</feature>
<dbReference type="Proteomes" id="UP000541444">
    <property type="component" value="Unassembled WGS sequence"/>
</dbReference>
<dbReference type="InterPro" id="IPR008803">
    <property type="entry name" value="RHD3/Sey1"/>
</dbReference>
<dbReference type="InterPro" id="IPR046758">
    <property type="entry name" value="Sey1/RHD3-like_3HB"/>
</dbReference>
<dbReference type="EMBL" id="JACGCM010001965">
    <property type="protein sequence ID" value="KAF6146737.1"/>
    <property type="molecule type" value="Genomic_DNA"/>
</dbReference>
<dbReference type="GO" id="GO:0016320">
    <property type="term" value="P:endoplasmic reticulum membrane fusion"/>
    <property type="evidence" value="ECO:0007669"/>
    <property type="project" value="TreeGrafter"/>
</dbReference>
<reference evidence="3 4" key="1">
    <citation type="journal article" date="2020" name="IScience">
        <title>Genome Sequencing of the Endangered Kingdonia uniflora (Circaeasteraceae, Ranunculales) Reveals Potential Mechanisms of Evolutionary Specialization.</title>
        <authorList>
            <person name="Sun Y."/>
            <person name="Deng T."/>
            <person name="Zhang A."/>
            <person name="Moore M.J."/>
            <person name="Landis J.B."/>
            <person name="Lin N."/>
            <person name="Zhang H."/>
            <person name="Zhang X."/>
            <person name="Huang J."/>
            <person name="Zhang X."/>
            <person name="Sun H."/>
            <person name="Wang H."/>
        </authorList>
    </citation>
    <scope>NUCLEOTIDE SEQUENCE [LARGE SCALE GENOMIC DNA]</scope>
    <source>
        <strain evidence="3">TB1705</strain>
        <tissue evidence="3">Leaf</tissue>
    </source>
</reference>
<feature type="domain" description="Sey1/RHD3-like three-helix bundle" evidence="2">
    <location>
        <begin position="2"/>
        <end position="106"/>
    </location>
</feature>
<keyword evidence="1" id="KW-1133">Transmembrane helix</keyword>
<proteinExistence type="predicted"/>
<dbReference type="Pfam" id="PF20428">
    <property type="entry name" value="Sey1_3HB"/>
    <property type="match status" value="2"/>
</dbReference>
<evidence type="ECO:0000259" key="2">
    <source>
        <dbReference type="Pfam" id="PF20428"/>
    </source>
</evidence>
<name>A0A7J7LVW6_9MAGN</name>
<feature type="domain" description="Sey1/RHD3-like three-helix bundle" evidence="2">
    <location>
        <begin position="126"/>
        <end position="211"/>
    </location>
</feature>
<dbReference type="AlphaFoldDB" id="A0A7J7LVW6"/>
<dbReference type="PANTHER" id="PTHR45923">
    <property type="entry name" value="PROTEIN SEY1"/>
    <property type="match status" value="1"/>
</dbReference>
<evidence type="ECO:0000313" key="3">
    <source>
        <dbReference type="EMBL" id="KAF6146737.1"/>
    </source>
</evidence>